<accession>A0A2M6XCA8</accession>
<proteinExistence type="predicted"/>
<evidence type="ECO:0008006" key="5">
    <source>
        <dbReference type="Google" id="ProtNLM"/>
    </source>
</evidence>
<dbReference type="SUPFAM" id="SSF52540">
    <property type="entry name" value="P-loop containing nucleoside triphosphate hydrolases"/>
    <property type="match status" value="1"/>
</dbReference>
<feature type="domain" description="AAA" evidence="1">
    <location>
        <begin position="19"/>
        <end position="142"/>
    </location>
</feature>
<comment type="caution">
    <text evidence="3">The sequence shown here is derived from an EMBL/GenBank/DDBJ whole genome shotgun (WGS) entry which is preliminary data.</text>
</comment>
<dbReference type="PANTHER" id="PTHR43566">
    <property type="entry name" value="CONSERVED PROTEIN"/>
    <property type="match status" value="1"/>
</dbReference>
<dbReference type="PANTHER" id="PTHR43566:SF1">
    <property type="entry name" value="AAA+ ATPASE DOMAIN-CONTAINING PROTEIN"/>
    <property type="match status" value="1"/>
</dbReference>
<dbReference type="Pfam" id="PF13635">
    <property type="entry name" value="DUF4143"/>
    <property type="match status" value="1"/>
</dbReference>
<evidence type="ECO:0000259" key="1">
    <source>
        <dbReference type="Pfam" id="PF13173"/>
    </source>
</evidence>
<evidence type="ECO:0000259" key="2">
    <source>
        <dbReference type="Pfam" id="PF13635"/>
    </source>
</evidence>
<evidence type="ECO:0000313" key="3">
    <source>
        <dbReference type="EMBL" id="PIU03314.1"/>
    </source>
</evidence>
<reference evidence="4" key="1">
    <citation type="submission" date="2017-09" db="EMBL/GenBank/DDBJ databases">
        <title>Depth-based differentiation of microbial function through sediment-hosted aquifers and enrichment of novel symbionts in the deep terrestrial subsurface.</title>
        <authorList>
            <person name="Probst A.J."/>
            <person name="Ladd B."/>
            <person name="Jarett J.K."/>
            <person name="Geller-Mcgrath D.E."/>
            <person name="Sieber C.M.K."/>
            <person name="Emerson J.B."/>
            <person name="Anantharaman K."/>
            <person name="Thomas B.C."/>
            <person name="Malmstrom R."/>
            <person name="Stieglmeier M."/>
            <person name="Klingl A."/>
            <person name="Woyke T."/>
            <person name="Ryan C.M."/>
            <person name="Banfield J.F."/>
        </authorList>
    </citation>
    <scope>NUCLEOTIDE SEQUENCE [LARGE SCALE GENOMIC DNA]</scope>
</reference>
<organism evidence="3 4">
    <name type="scientific">Candidatus Shapirobacteria bacterium CG08_land_8_20_14_0_20_39_18</name>
    <dbReference type="NCBI Taxonomy" id="1974883"/>
    <lineage>
        <taxon>Bacteria</taxon>
        <taxon>Candidatus Shapironibacteriota</taxon>
    </lineage>
</organism>
<dbReference type="EMBL" id="PEYO01000018">
    <property type="protein sequence ID" value="PIU03314.1"/>
    <property type="molecule type" value="Genomic_DNA"/>
</dbReference>
<sequence>MEYIPRFAETRLRKMLESRKVIMVLGARQVGKTTLVKHVLEGKNIFFLNLDIEVEKQRLLAASNLSPKEAILSLGAPSILIIDEAQRLSETGRIIKGWYDAEVATKIILLGSSSLNLLDQSAESLTGRNLKLFLTPLLFEEIISTQSWYSIIFSKEQIEKDFQPQIKTLLMQTMVFGNYPEVVTSPNKTELLTNLVSDYLLKDILQSGLLKNPDLIRRLLMLLAHQVGSEVSVNELAVNLGISRVTIESYLDLLERTFVIFRLPAFSTNARKEIAKSKKIYFWDLGIRNAILNEFSINPLRSDIGKLWENWVIAEIAKKNLQEGGTKSLYFWRSRGGGEVDLVIKDGEKIAGYEMKWSGGKAGSRVFSELYKTPVNIIESFHPLFF</sequence>
<dbReference type="AlphaFoldDB" id="A0A2M6XCA8"/>
<dbReference type="InterPro" id="IPR041682">
    <property type="entry name" value="AAA_14"/>
</dbReference>
<evidence type="ECO:0000313" key="4">
    <source>
        <dbReference type="Proteomes" id="UP000228996"/>
    </source>
</evidence>
<feature type="domain" description="DUF4143" evidence="2">
    <location>
        <begin position="202"/>
        <end position="358"/>
    </location>
</feature>
<dbReference type="Gene3D" id="3.40.50.300">
    <property type="entry name" value="P-loop containing nucleotide triphosphate hydrolases"/>
    <property type="match status" value="1"/>
</dbReference>
<dbReference type="InterPro" id="IPR025420">
    <property type="entry name" value="DUF4143"/>
</dbReference>
<dbReference type="Pfam" id="PF13173">
    <property type="entry name" value="AAA_14"/>
    <property type="match status" value="1"/>
</dbReference>
<dbReference type="Proteomes" id="UP000228996">
    <property type="component" value="Unassembled WGS sequence"/>
</dbReference>
<name>A0A2M6XCA8_9BACT</name>
<gene>
    <name evidence="3" type="ORF">COT44_03765</name>
</gene>
<dbReference type="InterPro" id="IPR027417">
    <property type="entry name" value="P-loop_NTPase"/>
</dbReference>
<protein>
    <recommendedName>
        <fullName evidence="5">ATPase</fullName>
    </recommendedName>
</protein>